<evidence type="ECO:0000256" key="14">
    <source>
        <dbReference type="ARBA" id="ARBA00031399"/>
    </source>
</evidence>
<evidence type="ECO:0000256" key="4">
    <source>
        <dbReference type="ARBA" id="ARBA00022448"/>
    </source>
</evidence>
<evidence type="ECO:0000256" key="12">
    <source>
        <dbReference type="ARBA" id="ARBA00023136"/>
    </source>
</evidence>
<keyword evidence="11" id="KW-0186">Copper</keyword>
<evidence type="ECO:0000256" key="9">
    <source>
        <dbReference type="ARBA" id="ARBA00022982"/>
    </source>
</evidence>
<dbReference type="EC" id="7.1.1.9" evidence="3"/>
<comment type="similarity">
    <text evidence="2">Belongs to the cytochrome c oxidase subunit 2 family.</text>
</comment>
<evidence type="ECO:0000256" key="2">
    <source>
        <dbReference type="ARBA" id="ARBA00007866"/>
    </source>
</evidence>
<dbReference type="InterPro" id="IPR008972">
    <property type="entry name" value="Cupredoxin"/>
</dbReference>
<dbReference type="SUPFAM" id="SSF49503">
    <property type="entry name" value="Cupredoxins"/>
    <property type="match status" value="1"/>
</dbReference>
<evidence type="ECO:0000256" key="1">
    <source>
        <dbReference type="ARBA" id="ARBA00004141"/>
    </source>
</evidence>
<dbReference type="InterPro" id="IPR045187">
    <property type="entry name" value="CcO_II"/>
</dbReference>
<comment type="caution">
    <text evidence="18">The sequence shown here is derived from an EMBL/GenBank/DDBJ whole genome shotgun (WGS) entry which is preliminary data.</text>
</comment>
<keyword evidence="9" id="KW-0249">Electron transport</keyword>
<dbReference type="PROSITE" id="PS00078">
    <property type="entry name" value="COX2"/>
    <property type="match status" value="1"/>
</dbReference>
<keyword evidence="7" id="KW-0479">Metal-binding</keyword>
<gene>
    <name evidence="18" type="primary">coxB</name>
    <name evidence="18" type="ORF">HCJ96_05065</name>
</gene>
<evidence type="ECO:0000256" key="16">
    <source>
        <dbReference type="SAM" id="Phobius"/>
    </source>
</evidence>
<comment type="subcellular location">
    <subcellularLocation>
        <location evidence="1">Membrane</location>
        <topology evidence="1">Multi-pass membrane protein</topology>
    </subcellularLocation>
</comment>
<evidence type="ECO:0000256" key="8">
    <source>
        <dbReference type="ARBA" id="ARBA00022967"/>
    </source>
</evidence>
<dbReference type="SUPFAM" id="SSF81464">
    <property type="entry name" value="Cytochrome c oxidase subunit II-like, transmembrane region"/>
    <property type="match status" value="1"/>
</dbReference>
<dbReference type="PANTHER" id="PTHR22888:SF9">
    <property type="entry name" value="CYTOCHROME C OXIDASE SUBUNIT 2"/>
    <property type="match status" value="1"/>
</dbReference>
<dbReference type="NCBIfam" id="TIGR02866">
    <property type="entry name" value="CoxB"/>
    <property type="match status" value="1"/>
</dbReference>
<accession>A0ABX1R1B3</accession>
<name>A0ABX1R1B3_9ALTE</name>
<keyword evidence="18" id="KW-0560">Oxidoreductase</keyword>
<reference evidence="18 19" key="1">
    <citation type="submission" date="2020-03" db="EMBL/GenBank/DDBJ databases">
        <title>Alteromonas ponticola sp. nov., isolated from seawater.</title>
        <authorList>
            <person name="Yoon J.-H."/>
            <person name="Kim Y.-O."/>
        </authorList>
    </citation>
    <scope>NUCLEOTIDE SEQUENCE [LARGE SCALE GENOMIC DNA]</scope>
    <source>
        <strain evidence="18 19">MYP5</strain>
    </source>
</reference>
<feature type="domain" description="Cytochrome oxidase subunit II copper A binding" evidence="17">
    <location>
        <begin position="107"/>
        <end position="219"/>
    </location>
</feature>
<evidence type="ECO:0000313" key="19">
    <source>
        <dbReference type="Proteomes" id="UP000709336"/>
    </source>
</evidence>
<comment type="catalytic activity">
    <reaction evidence="15">
        <text>4 Fe(II)-[cytochrome c] + O2 + 8 H(+)(in) = 4 Fe(III)-[cytochrome c] + 2 H2O + 4 H(+)(out)</text>
        <dbReference type="Rhea" id="RHEA:11436"/>
        <dbReference type="Rhea" id="RHEA-COMP:10350"/>
        <dbReference type="Rhea" id="RHEA-COMP:14399"/>
        <dbReference type="ChEBI" id="CHEBI:15377"/>
        <dbReference type="ChEBI" id="CHEBI:15378"/>
        <dbReference type="ChEBI" id="CHEBI:15379"/>
        <dbReference type="ChEBI" id="CHEBI:29033"/>
        <dbReference type="ChEBI" id="CHEBI:29034"/>
        <dbReference type="EC" id="7.1.1.9"/>
    </reaction>
</comment>
<evidence type="ECO:0000256" key="10">
    <source>
        <dbReference type="ARBA" id="ARBA00022989"/>
    </source>
</evidence>
<proteinExistence type="inferred from homology"/>
<evidence type="ECO:0000256" key="7">
    <source>
        <dbReference type="ARBA" id="ARBA00022723"/>
    </source>
</evidence>
<dbReference type="Gene3D" id="2.60.40.420">
    <property type="entry name" value="Cupredoxins - blue copper proteins"/>
    <property type="match status" value="1"/>
</dbReference>
<dbReference type="InterPro" id="IPR001505">
    <property type="entry name" value="Copper_CuA"/>
</dbReference>
<dbReference type="GO" id="GO:0016491">
    <property type="term" value="F:oxidoreductase activity"/>
    <property type="evidence" value="ECO:0007669"/>
    <property type="project" value="UniProtKB-KW"/>
</dbReference>
<evidence type="ECO:0000313" key="18">
    <source>
        <dbReference type="EMBL" id="NMH59386.1"/>
    </source>
</evidence>
<evidence type="ECO:0000256" key="3">
    <source>
        <dbReference type="ARBA" id="ARBA00012949"/>
    </source>
</evidence>
<dbReference type="PROSITE" id="PS50857">
    <property type="entry name" value="COX2_CUA"/>
    <property type="match status" value="1"/>
</dbReference>
<keyword evidence="6 16" id="KW-0812">Transmembrane</keyword>
<keyword evidence="5" id="KW-0679">Respiratory chain</keyword>
<dbReference type="PANTHER" id="PTHR22888">
    <property type="entry name" value="CYTOCHROME C OXIDASE, SUBUNIT II"/>
    <property type="match status" value="1"/>
</dbReference>
<keyword evidence="10 16" id="KW-1133">Transmembrane helix</keyword>
<keyword evidence="4" id="KW-0813">Transport</keyword>
<dbReference type="InterPro" id="IPR036257">
    <property type="entry name" value="Cyt_c_oxidase_su2_TM_sf"/>
</dbReference>
<dbReference type="Proteomes" id="UP000709336">
    <property type="component" value="Unassembled WGS sequence"/>
</dbReference>
<evidence type="ECO:0000256" key="11">
    <source>
        <dbReference type="ARBA" id="ARBA00023008"/>
    </source>
</evidence>
<evidence type="ECO:0000256" key="5">
    <source>
        <dbReference type="ARBA" id="ARBA00022660"/>
    </source>
</evidence>
<dbReference type="InterPro" id="IPR014222">
    <property type="entry name" value="Cyt_c_oxidase_su2"/>
</dbReference>
<organism evidence="18 19">
    <name type="scientific">Alteromonas ponticola</name>
    <dbReference type="NCBI Taxonomy" id="2720613"/>
    <lineage>
        <taxon>Bacteria</taxon>
        <taxon>Pseudomonadati</taxon>
        <taxon>Pseudomonadota</taxon>
        <taxon>Gammaproteobacteria</taxon>
        <taxon>Alteromonadales</taxon>
        <taxon>Alteromonadaceae</taxon>
        <taxon>Alteromonas/Salinimonas group</taxon>
        <taxon>Alteromonas</taxon>
    </lineage>
</organism>
<evidence type="ECO:0000256" key="13">
    <source>
        <dbReference type="ARBA" id="ARBA00024688"/>
    </source>
</evidence>
<protein>
    <recommendedName>
        <fullName evidence="3">cytochrome-c oxidase</fullName>
        <ecNumber evidence="3">7.1.1.9</ecNumber>
    </recommendedName>
    <alternativeName>
        <fullName evidence="14">Cytochrome aa3 subunit 2</fullName>
    </alternativeName>
</protein>
<evidence type="ECO:0000259" key="17">
    <source>
        <dbReference type="PROSITE" id="PS50857"/>
    </source>
</evidence>
<feature type="transmembrane region" description="Helical" evidence="16">
    <location>
        <begin position="30"/>
        <end position="53"/>
    </location>
</feature>
<feature type="transmembrane region" description="Helical" evidence="16">
    <location>
        <begin position="74"/>
        <end position="95"/>
    </location>
</feature>
<dbReference type="Gene3D" id="1.10.287.90">
    <property type="match status" value="1"/>
</dbReference>
<evidence type="ECO:0000256" key="6">
    <source>
        <dbReference type="ARBA" id="ARBA00022692"/>
    </source>
</evidence>
<keyword evidence="12 16" id="KW-0472">Membrane</keyword>
<keyword evidence="8" id="KW-1278">Translocase</keyword>
<evidence type="ECO:0000256" key="15">
    <source>
        <dbReference type="ARBA" id="ARBA00047816"/>
    </source>
</evidence>
<dbReference type="InterPro" id="IPR002429">
    <property type="entry name" value="CcO_II-like_C"/>
</dbReference>
<dbReference type="EMBL" id="JAATNW010000003">
    <property type="protein sequence ID" value="NMH59386.1"/>
    <property type="molecule type" value="Genomic_DNA"/>
</dbReference>
<comment type="function">
    <text evidence="13">Subunits I and II form the functional core of the enzyme complex. Electrons originating in cytochrome c are transferred via heme a and Cu(A) to the binuclear center formed by heme a3 and Cu(B).</text>
</comment>
<keyword evidence="19" id="KW-1185">Reference proteome</keyword>
<dbReference type="Pfam" id="PF00116">
    <property type="entry name" value="COX2"/>
    <property type="match status" value="1"/>
</dbReference>
<sequence length="228" mass="25268">MILAITLSLSGCNGRYSILDPAGPHAQAVMWLWWGMLIVGSLVLFGVCAIWWYAMRKPHKKYSEDEVKGVTNRLVVLGGIALPVACITVLLGFGIPIGHSMLPWPSEQAIKVEVHAKQWLWEVHYPAQNIQLQDKIVIPAGVPIDIHVSSEDVIHSFWVPRLGGKMDAIPGRTNVLRLLGDKPGTYGGQCAEYCGLAHTKMKFEVSVLAEREFSLWVSQQQKEQASSE</sequence>